<keyword evidence="2" id="KW-1185">Reference proteome</keyword>
<protein>
    <submittedName>
        <fullName evidence="1">Uncharacterized protein</fullName>
    </submittedName>
</protein>
<evidence type="ECO:0000313" key="1">
    <source>
        <dbReference type="EMBL" id="KAI4312668.1"/>
    </source>
</evidence>
<proteinExistence type="predicted"/>
<dbReference type="Proteomes" id="UP001057402">
    <property type="component" value="Chromosome 11"/>
</dbReference>
<accession>A0ACB9LNU8</accession>
<gene>
    <name evidence="1" type="ORF">MLD38_037469</name>
</gene>
<sequence>MIYFEKTEDFGTAKFLKPNSSICTSFSGTYGYAAPELAYPMQVTAKNDVYSFGVVILEVIMGKHPGDFIYSCSQPGTSRASAQSLPLKNMLDERISYATEEELEEVCSMTKTAFLCLCSKPENRPDMREASQGISSKRKLDFGVISEDAKLCELFDFEGFVP</sequence>
<evidence type="ECO:0000313" key="2">
    <source>
        <dbReference type="Proteomes" id="UP001057402"/>
    </source>
</evidence>
<name>A0ACB9LNU8_9MYRT</name>
<comment type="caution">
    <text evidence="1">The sequence shown here is derived from an EMBL/GenBank/DDBJ whole genome shotgun (WGS) entry which is preliminary data.</text>
</comment>
<organism evidence="1 2">
    <name type="scientific">Melastoma candidum</name>
    <dbReference type="NCBI Taxonomy" id="119954"/>
    <lineage>
        <taxon>Eukaryota</taxon>
        <taxon>Viridiplantae</taxon>
        <taxon>Streptophyta</taxon>
        <taxon>Embryophyta</taxon>
        <taxon>Tracheophyta</taxon>
        <taxon>Spermatophyta</taxon>
        <taxon>Magnoliopsida</taxon>
        <taxon>eudicotyledons</taxon>
        <taxon>Gunneridae</taxon>
        <taxon>Pentapetalae</taxon>
        <taxon>rosids</taxon>
        <taxon>malvids</taxon>
        <taxon>Myrtales</taxon>
        <taxon>Melastomataceae</taxon>
        <taxon>Melastomatoideae</taxon>
        <taxon>Melastomateae</taxon>
        <taxon>Melastoma</taxon>
    </lineage>
</organism>
<reference evidence="2" key="1">
    <citation type="journal article" date="2023" name="Front. Plant Sci.">
        <title>Chromosomal-level genome assembly of Melastoma candidum provides insights into trichome evolution.</title>
        <authorList>
            <person name="Zhong Y."/>
            <person name="Wu W."/>
            <person name="Sun C."/>
            <person name="Zou P."/>
            <person name="Liu Y."/>
            <person name="Dai S."/>
            <person name="Zhou R."/>
        </authorList>
    </citation>
    <scope>NUCLEOTIDE SEQUENCE [LARGE SCALE GENOMIC DNA]</scope>
</reference>
<dbReference type="EMBL" id="CM042890">
    <property type="protein sequence ID" value="KAI4312668.1"/>
    <property type="molecule type" value="Genomic_DNA"/>
</dbReference>